<keyword evidence="9" id="KW-1185">Reference proteome</keyword>
<evidence type="ECO:0000256" key="6">
    <source>
        <dbReference type="SAM" id="Phobius"/>
    </source>
</evidence>
<dbReference type="GO" id="GO:0005886">
    <property type="term" value="C:plasma membrane"/>
    <property type="evidence" value="ECO:0007669"/>
    <property type="project" value="TreeGrafter"/>
</dbReference>
<feature type="region of interest" description="Disordered" evidence="5">
    <location>
        <begin position="29"/>
        <end position="49"/>
    </location>
</feature>
<dbReference type="PROSITE" id="PS50850">
    <property type="entry name" value="MFS"/>
    <property type="match status" value="1"/>
</dbReference>
<dbReference type="InParanoid" id="A0A3N4LTV5"/>
<feature type="transmembrane region" description="Helical" evidence="6">
    <location>
        <begin position="59"/>
        <end position="80"/>
    </location>
</feature>
<dbReference type="OrthoDB" id="3357846at2759"/>
<dbReference type="AlphaFoldDB" id="A0A3N4LTV5"/>
<evidence type="ECO:0000256" key="1">
    <source>
        <dbReference type="ARBA" id="ARBA00004141"/>
    </source>
</evidence>
<feature type="transmembrane region" description="Helical" evidence="6">
    <location>
        <begin position="86"/>
        <end position="115"/>
    </location>
</feature>
<feature type="transmembrane region" description="Helical" evidence="6">
    <location>
        <begin position="127"/>
        <end position="144"/>
    </location>
</feature>
<accession>A0A3N4LTV5</accession>
<dbReference type="InterPro" id="IPR036259">
    <property type="entry name" value="MFS_trans_sf"/>
</dbReference>
<evidence type="ECO:0000256" key="4">
    <source>
        <dbReference type="ARBA" id="ARBA00023136"/>
    </source>
</evidence>
<keyword evidence="3 6" id="KW-1133">Transmembrane helix</keyword>
<keyword evidence="4 6" id="KW-0472">Membrane</keyword>
<feature type="transmembrane region" description="Helical" evidence="6">
    <location>
        <begin position="285"/>
        <end position="307"/>
    </location>
</feature>
<proteinExistence type="predicted"/>
<feature type="compositionally biased region" description="Basic and acidic residues" evidence="5">
    <location>
        <begin position="34"/>
        <end position="47"/>
    </location>
</feature>
<evidence type="ECO:0000313" key="9">
    <source>
        <dbReference type="Proteomes" id="UP000267821"/>
    </source>
</evidence>
<dbReference type="Proteomes" id="UP000267821">
    <property type="component" value="Unassembled WGS sequence"/>
</dbReference>
<dbReference type="EMBL" id="ML121539">
    <property type="protein sequence ID" value="RPB24989.1"/>
    <property type="molecule type" value="Genomic_DNA"/>
</dbReference>
<protein>
    <submittedName>
        <fullName evidence="8">MFS general substrate transporter</fullName>
    </submittedName>
</protein>
<evidence type="ECO:0000259" key="7">
    <source>
        <dbReference type="PROSITE" id="PS50850"/>
    </source>
</evidence>
<feature type="domain" description="Major facilitator superfamily (MFS) profile" evidence="7">
    <location>
        <begin position="61"/>
        <end position="489"/>
    </location>
</feature>
<keyword evidence="2 6" id="KW-0812">Transmembrane</keyword>
<dbReference type="GO" id="GO:0042908">
    <property type="term" value="P:xenobiotic transport"/>
    <property type="evidence" value="ECO:0007669"/>
    <property type="project" value="UniProtKB-ARBA"/>
</dbReference>
<dbReference type="Pfam" id="PF07690">
    <property type="entry name" value="MFS_1"/>
    <property type="match status" value="1"/>
</dbReference>
<dbReference type="PROSITE" id="PS00216">
    <property type="entry name" value="SUGAR_TRANSPORT_1"/>
    <property type="match status" value="1"/>
</dbReference>
<dbReference type="GO" id="GO:0015606">
    <property type="term" value="F:spermidine transmembrane transporter activity"/>
    <property type="evidence" value="ECO:0007669"/>
    <property type="project" value="TreeGrafter"/>
</dbReference>
<dbReference type="Gene3D" id="1.20.1250.20">
    <property type="entry name" value="MFS general substrate transporter like domains"/>
    <property type="match status" value="1"/>
</dbReference>
<dbReference type="InterPro" id="IPR020846">
    <property type="entry name" value="MFS_dom"/>
</dbReference>
<dbReference type="InterPro" id="IPR011701">
    <property type="entry name" value="MFS"/>
</dbReference>
<evidence type="ECO:0000256" key="2">
    <source>
        <dbReference type="ARBA" id="ARBA00022692"/>
    </source>
</evidence>
<evidence type="ECO:0000256" key="5">
    <source>
        <dbReference type="SAM" id="MobiDB-lite"/>
    </source>
</evidence>
<dbReference type="PANTHER" id="PTHR23502">
    <property type="entry name" value="MAJOR FACILITATOR SUPERFAMILY"/>
    <property type="match status" value="1"/>
</dbReference>
<comment type="subcellular location">
    <subcellularLocation>
        <location evidence="1">Membrane</location>
        <topology evidence="1">Multi-pass membrane protein</topology>
    </subcellularLocation>
</comment>
<feature type="transmembrane region" description="Helical" evidence="6">
    <location>
        <begin position="461"/>
        <end position="483"/>
    </location>
</feature>
<feature type="transmembrane region" description="Helical" evidence="6">
    <location>
        <begin position="433"/>
        <end position="455"/>
    </location>
</feature>
<evidence type="ECO:0000256" key="3">
    <source>
        <dbReference type="ARBA" id="ARBA00022989"/>
    </source>
</evidence>
<reference evidence="8 9" key="1">
    <citation type="journal article" date="2018" name="Nat. Ecol. Evol.">
        <title>Pezizomycetes genomes reveal the molecular basis of ectomycorrhizal truffle lifestyle.</title>
        <authorList>
            <person name="Murat C."/>
            <person name="Payen T."/>
            <person name="Noel B."/>
            <person name="Kuo A."/>
            <person name="Morin E."/>
            <person name="Chen J."/>
            <person name="Kohler A."/>
            <person name="Krizsan K."/>
            <person name="Balestrini R."/>
            <person name="Da Silva C."/>
            <person name="Montanini B."/>
            <person name="Hainaut M."/>
            <person name="Levati E."/>
            <person name="Barry K.W."/>
            <person name="Belfiori B."/>
            <person name="Cichocki N."/>
            <person name="Clum A."/>
            <person name="Dockter R.B."/>
            <person name="Fauchery L."/>
            <person name="Guy J."/>
            <person name="Iotti M."/>
            <person name="Le Tacon F."/>
            <person name="Lindquist E.A."/>
            <person name="Lipzen A."/>
            <person name="Malagnac F."/>
            <person name="Mello A."/>
            <person name="Molinier V."/>
            <person name="Miyauchi S."/>
            <person name="Poulain J."/>
            <person name="Riccioni C."/>
            <person name="Rubini A."/>
            <person name="Sitrit Y."/>
            <person name="Splivallo R."/>
            <person name="Traeger S."/>
            <person name="Wang M."/>
            <person name="Zifcakova L."/>
            <person name="Wipf D."/>
            <person name="Zambonelli A."/>
            <person name="Paolocci F."/>
            <person name="Nowrousian M."/>
            <person name="Ottonello S."/>
            <person name="Baldrian P."/>
            <person name="Spatafora J.W."/>
            <person name="Henrissat B."/>
            <person name="Nagy L.G."/>
            <person name="Aury J.M."/>
            <person name="Wincker P."/>
            <person name="Grigoriev I.V."/>
            <person name="Bonfante P."/>
            <person name="Martin F.M."/>
        </authorList>
    </citation>
    <scope>NUCLEOTIDE SEQUENCE [LARGE SCALE GENOMIC DNA]</scope>
    <source>
        <strain evidence="8 9">ATCC MYA-4762</strain>
    </source>
</reference>
<evidence type="ECO:0000313" key="8">
    <source>
        <dbReference type="EMBL" id="RPB24989.1"/>
    </source>
</evidence>
<feature type="transmembrane region" description="Helical" evidence="6">
    <location>
        <begin position="213"/>
        <end position="233"/>
    </location>
</feature>
<feature type="transmembrane region" description="Helical" evidence="6">
    <location>
        <begin position="186"/>
        <end position="207"/>
    </location>
</feature>
<gene>
    <name evidence="8" type="ORF">L211DRAFT_783881</name>
</gene>
<organism evidence="8 9">
    <name type="scientific">Terfezia boudieri ATCC MYA-4762</name>
    <dbReference type="NCBI Taxonomy" id="1051890"/>
    <lineage>
        <taxon>Eukaryota</taxon>
        <taxon>Fungi</taxon>
        <taxon>Dikarya</taxon>
        <taxon>Ascomycota</taxon>
        <taxon>Pezizomycotina</taxon>
        <taxon>Pezizomycetes</taxon>
        <taxon>Pezizales</taxon>
        <taxon>Pezizaceae</taxon>
        <taxon>Terfezia</taxon>
    </lineage>
</organism>
<feature type="transmembrane region" description="Helical" evidence="6">
    <location>
        <begin position="369"/>
        <end position="388"/>
    </location>
</feature>
<feature type="transmembrane region" description="Helical" evidence="6">
    <location>
        <begin position="327"/>
        <end position="348"/>
    </location>
</feature>
<feature type="transmembrane region" description="Helical" evidence="6">
    <location>
        <begin position="156"/>
        <end position="174"/>
    </location>
</feature>
<dbReference type="GO" id="GO:0000297">
    <property type="term" value="F:spermine transmembrane transporter activity"/>
    <property type="evidence" value="ECO:0007669"/>
    <property type="project" value="TreeGrafter"/>
</dbReference>
<dbReference type="STRING" id="1051890.A0A3N4LTV5"/>
<dbReference type="SUPFAM" id="SSF103473">
    <property type="entry name" value="MFS general substrate transporter"/>
    <property type="match status" value="1"/>
</dbReference>
<dbReference type="InterPro" id="IPR005829">
    <property type="entry name" value="Sugar_transporter_CS"/>
</dbReference>
<dbReference type="PANTHER" id="PTHR23502:SF38">
    <property type="entry name" value="POLYAMINE TRANSPORTER 4"/>
    <property type="match status" value="1"/>
</dbReference>
<dbReference type="GO" id="GO:0140115">
    <property type="term" value="P:export across plasma membrane"/>
    <property type="evidence" value="ECO:0007669"/>
    <property type="project" value="UniProtKB-ARBA"/>
</dbReference>
<sequence length="512" mass="56256">MHSPFIHHSPVSVLSNNGGSIHATSAIGAASTGGDREGLDPSWKNDQENPQNWNLQRKCYNTLIALLYTFAILFAGAVYLPAHSALAVHFGVSSTVTIVGFMLFTLGLAFGPALGIILSDIFGRRPIFGLALPLSCIFTMGAGLSTNLSTLLMCRFLAAVVASPAVAIGFFMIGDMWTVEKTKFPTMIYVLGVCGGPHLGPIIGGFAVNYGNWAWAMWLTLIVSAVIYMLSYFMSETHETWVLYTRQKCLRITEFIRKVNRLATIKNGLQVTTVRAVKMLLFEPIVTISSVYIGFVFGCMFQTLVSVPLVFTKVYKVDLIESGFSELGISGGMLVSVLVLIILELTVHQRAQKRVMSGLGGNVAPEEKLQLVLLGSIMFPIGLFWWAWSAREKIHWFLPILSGVALGFAGLSIILGLTLYIQEIYSGDTLTSAIVATTTMQWLLGAIFPLFTIPMYEKLTIGWAGSVMAFTSLVFVPLPWVLWKWGRDLRAVTKFEVNVFCEKERREASTAV</sequence>
<name>A0A3N4LTV5_9PEZI</name>
<feature type="transmembrane region" description="Helical" evidence="6">
    <location>
        <begin position="394"/>
        <end position="421"/>
    </location>
</feature>